<feature type="domain" description="TerB-C" evidence="3">
    <location>
        <begin position="317"/>
        <end position="473"/>
    </location>
</feature>
<reference evidence="4 5" key="1">
    <citation type="submission" date="2020-08" db="EMBL/GenBank/DDBJ databases">
        <authorList>
            <person name="Liu C."/>
            <person name="Sun Q."/>
        </authorList>
    </citation>
    <scope>NUCLEOTIDE SEQUENCE [LARGE SCALE GENOMIC DNA]</scope>
    <source>
        <strain evidence="4 5">NSJ-59</strain>
    </source>
</reference>
<dbReference type="InterPro" id="IPR028932">
    <property type="entry name" value="TerB-C"/>
</dbReference>
<feature type="domain" description="TerB-C" evidence="3">
    <location>
        <begin position="484"/>
        <end position="559"/>
    </location>
</feature>
<evidence type="ECO:0000313" key="5">
    <source>
        <dbReference type="Proteomes" id="UP000606870"/>
    </source>
</evidence>
<dbReference type="EMBL" id="JACOGK010000045">
    <property type="protein sequence ID" value="MBC3537849.1"/>
    <property type="molecule type" value="Genomic_DNA"/>
</dbReference>
<feature type="compositionally biased region" description="Pro residues" evidence="1">
    <location>
        <begin position="383"/>
        <end position="393"/>
    </location>
</feature>
<sequence length="564" mass="64888">MALRKMAKTFKQEDRYVSRDEIFVRQAELAKEYEDDYRWDQTEIRFLPTYESLKDHELRGYFGWRTRLRHGTMEKTSLVYARIYTYEIINQIDVKTPGEGLQKLVAFLKAYEKLDARITENWADLVRDYILYYELDPKMLPPTEFSLQDRAYLVLDDEENASDQEIFQALQEFSTYRMDRSKFYKDNPERYVALMAIAYRQLTEYFLRRRQRTFAEEYIGELESHWMSIFSLAVFYKGRDRRFYSVQATPACTYVNEGGEWLLERVVYFEKAHRKLGKLMKTMEAEFRKFLGFAEIQRPYSYKWMLKLAAQSFEIWQAEENRKKRAQVNLDQSILDKIRAEAAITRDRLITEADLGEEAPPALQEPSVQPPSAATLATDDPVAPMPADTPKPAPELSATAAPAPANLPWQLTPDELHYLQDIVTGNASPWLAQQGLMAAILVDSINAKALEEIGDNILAGDPPALIEDYADDVRQVLAGAAQANPAAAPQSAPWQLTPDELRYLQDILHHAPTDWVQAQGLMASVLCDSINEKLYDDFGDTVLSGDPPEVLEDYIDEVKEGLKS</sequence>
<gene>
    <name evidence="4" type="ORF">H8J70_11420</name>
</gene>
<feature type="region of interest" description="Disordered" evidence="1">
    <location>
        <begin position="356"/>
        <end position="400"/>
    </location>
</feature>
<feature type="domain" description="TerB N-terminal" evidence="2">
    <location>
        <begin position="8"/>
        <end position="201"/>
    </location>
</feature>
<evidence type="ECO:0000313" key="4">
    <source>
        <dbReference type="EMBL" id="MBC3537849.1"/>
    </source>
</evidence>
<evidence type="ECO:0000259" key="2">
    <source>
        <dbReference type="Pfam" id="PF13208"/>
    </source>
</evidence>
<organism evidence="4 5">
    <name type="scientific">Megasphaera hominis</name>
    <dbReference type="NCBI Taxonomy" id="159836"/>
    <lineage>
        <taxon>Bacteria</taxon>
        <taxon>Bacillati</taxon>
        <taxon>Bacillota</taxon>
        <taxon>Negativicutes</taxon>
        <taxon>Veillonellales</taxon>
        <taxon>Veillonellaceae</taxon>
        <taxon>Megasphaera</taxon>
    </lineage>
</organism>
<name>A0ABR6VM01_9FIRM</name>
<comment type="caution">
    <text evidence="4">The sequence shown here is derived from an EMBL/GenBank/DDBJ whole genome shotgun (WGS) entry which is preliminary data.</text>
</comment>
<keyword evidence="5" id="KW-1185">Reference proteome</keyword>
<accession>A0ABR6VM01</accession>
<evidence type="ECO:0000256" key="1">
    <source>
        <dbReference type="SAM" id="MobiDB-lite"/>
    </source>
</evidence>
<evidence type="ECO:0000259" key="3">
    <source>
        <dbReference type="Pfam" id="PF15615"/>
    </source>
</evidence>
<dbReference type="Pfam" id="PF15615">
    <property type="entry name" value="TerB_C"/>
    <property type="match status" value="2"/>
</dbReference>
<dbReference type="Proteomes" id="UP000606870">
    <property type="component" value="Unassembled WGS sequence"/>
</dbReference>
<protein>
    <submittedName>
        <fullName evidence="4">TerB N-terminal domain-containing protein</fullName>
    </submittedName>
</protein>
<dbReference type="Pfam" id="PF13208">
    <property type="entry name" value="TerB_N"/>
    <property type="match status" value="1"/>
</dbReference>
<dbReference type="InterPro" id="IPR025266">
    <property type="entry name" value="TerB_N"/>
</dbReference>
<proteinExistence type="predicted"/>